<comment type="caution">
    <text evidence="1">The sequence shown here is derived from an EMBL/GenBank/DDBJ whole genome shotgun (WGS) entry which is preliminary data.</text>
</comment>
<evidence type="ECO:0000313" key="2">
    <source>
        <dbReference type="Proteomes" id="UP000272888"/>
    </source>
</evidence>
<name>A0A3A8NJC8_9BACT</name>
<gene>
    <name evidence="1" type="ORF">D7V93_38855</name>
</gene>
<evidence type="ECO:0000313" key="1">
    <source>
        <dbReference type="EMBL" id="RKH41285.1"/>
    </source>
</evidence>
<sequence length="643" mass="69230">MALPFPFHEKLKLELTVTAAEQAFTIPGGQVQAFSLRMTPSGFTGSLTFWTSLEKVDAALFTAFSKPDLVRVRLSLSGVYDPPPTPLLVQGIVTEKRVAGSAHGNKDGVAVAFRRYTVEFADPARVLWKQHRPVELHTGKKVSELLDLHKPGGLLLTYDWDALEAKQALVCLGIGDDHPSASFYDFVLWYVDTRGGVLTYASPTDTYTFSAKKAATGTVAALSRKHVERVDVELPPVIRHGARVLNGFGAAPTTVALDQAQAVAGIHHDMLVRTPIAAEAEQRQSREKERLRLRKRRLRLTFLDVPPLALHPGALIKLDGPLWSPDLTGLGEDLRVAELSFDGVGLQVGPHDGQQEATEGYEVTLSVLLEQKSDPAPELPAYRPPHYPIYVEGKVHSPGGEATDRIYLQVDDPKTSVTSWRVTVPLWSKTVSVPAEPGLFPGTFYFPPYKNERALVALHFDHAALHRFLDWGEGVRMPQDSQGDQLLFGKNGKNQTAMTHDYQDAKPVWNLGRVNSNDTEIVRISEGRLLIQTKEEPGGAATTPTYDVTPQVETAKGDLTAGVDGAVGQTTAAYTASTAAVNAKLNAASEETGAALSAAEAKVKGQAAESRAKLTGALNGLDGQTGALSGSAAEAKAALAGLK</sequence>
<dbReference type="Proteomes" id="UP000272888">
    <property type="component" value="Unassembled WGS sequence"/>
</dbReference>
<accession>A0A3A8NJC8</accession>
<dbReference type="RefSeq" id="WP_120648110.1">
    <property type="nucleotide sequence ID" value="NZ_RAWB01000717.1"/>
</dbReference>
<keyword evidence="2" id="KW-1185">Reference proteome</keyword>
<evidence type="ECO:0008006" key="3">
    <source>
        <dbReference type="Google" id="ProtNLM"/>
    </source>
</evidence>
<dbReference type="EMBL" id="RAWB01000717">
    <property type="protein sequence ID" value="RKH41285.1"/>
    <property type="molecule type" value="Genomic_DNA"/>
</dbReference>
<dbReference type="AlphaFoldDB" id="A0A3A8NJC8"/>
<proteinExistence type="predicted"/>
<protein>
    <recommendedName>
        <fullName evidence="3">Gp5/Type VI secretion system Vgr protein OB-fold domain-containing protein</fullName>
    </recommendedName>
</protein>
<reference evidence="2" key="1">
    <citation type="submission" date="2018-09" db="EMBL/GenBank/DDBJ databases">
        <authorList>
            <person name="Livingstone P.G."/>
            <person name="Whitworth D.E."/>
        </authorList>
    </citation>
    <scope>NUCLEOTIDE SEQUENCE [LARGE SCALE GENOMIC DNA]</scope>
    <source>
        <strain evidence="2">CA051B</strain>
    </source>
</reference>
<organism evidence="1 2">
    <name type="scientific">Corallococcus llansteffanensis</name>
    <dbReference type="NCBI Taxonomy" id="2316731"/>
    <lineage>
        <taxon>Bacteria</taxon>
        <taxon>Pseudomonadati</taxon>
        <taxon>Myxococcota</taxon>
        <taxon>Myxococcia</taxon>
        <taxon>Myxococcales</taxon>
        <taxon>Cystobacterineae</taxon>
        <taxon>Myxococcaceae</taxon>
        <taxon>Corallococcus</taxon>
    </lineage>
</organism>